<accession>A0AAD5R4P4</accession>
<feature type="compositionally biased region" description="Basic and acidic residues" evidence="1">
    <location>
        <begin position="1"/>
        <end position="32"/>
    </location>
</feature>
<feature type="region of interest" description="Disordered" evidence="1">
    <location>
        <begin position="1"/>
        <end position="50"/>
    </location>
</feature>
<gene>
    <name evidence="2" type="ORF">KIN20_030914</name>
</gene>
<comment type="caution">
    <text evidence="2">The sequence shown here is derived from an EMBL/GenBank/DDBJ whole genome shotgun (WGS) entry which is preliminary data.</text>
</comment>
<dbReference type="Proteomes" id="UP001196413">
    <property type="component" value="Unassembled WGS sequence"/>
</dbReference>
<evidence type="ECO:0000256" key="1">
    <source>
        <dbReference type="SAM" id="MobiDB-lite"/>
    </source>
</evidence>
<protein>
    <submittedName>
        <fullName evidence="2">Uncharacterized protein</fullName>
    </submittedName>
</protein>
<name>A0AAD5R4P4_PARTN</name>
<organism evidence="2 3">
    <name type="scientific">Parelaphostrongylus tenuis</name>
    <name type="common">Meningeal worm</name>
    <dbReference type="NCBI Taxonomy" id="148309"/>
    <lineage>
        <taxon>Eukaryota</taxon>
        <taxon>Metazoa</taxon>
        <taxon>Ecdysozoa</taxon>
        <taxon>Nematoda</taxon>
        <taxon>Chromadorea</taxon>
        <taxon>Rhabditida</taxon>
        <taxon>Rhabditina</taxon>
        <taxon>Rhabditomorpha</taxon>
        <taxon>Strongyloidea</taxon>
        <taxon>Metastrongylidae</taxon>
        <taxon>Parelaphostrongylus</taxon>
    </lineage>
</organism>
<keyword evidence="3" id="KW-1185">Reference proteome</keyword>
<dbReference type="EMBL" id="JAHQIW010006557">
    <property type="protein sequence ID" value="KAJ1369450.1"/>
    <property type="molecule type" value="Genomic_DNA"/>
</dbReference>
<proteinExistence type="predicted"/>
<sequence>MPLKEKGIMTSRNTEHDCHVKFKEDVKTEKPQTESPEPAPSQISIPPPTLPCQVKDEIELLRAGLLNKHGDHLKHAKK</sequence>
<reference evidence="2" key="1">
    <citation type="submission" date="2021-06" db="EMBL/GenBank/DDBJ databases">
        <title>Parelaphostrongylus tenuis whole genome reference sequence.</title>
        <authorList>
            <person name="Garwood T.J."/>
            <person name="Larsen P.A."/>
            <person name="Fountain-Jones N.M."/>
            <person name="Garbe J.R."/>
            <person name="Macchietto M.G."/>
            <person name="Kania S.A."/>
            <person name="Gerhold R.W."/>
            <person name="Richards J.E."/>
            <person name="Wolf T.M."/>
        </authorList>
    </citation>
    <scope>NUCLEOTIDE SEQUENCE</scope>
    <source>
        <strain evidence="2">MNPRO001-30</strain>
        <tissue evidence="2">Meninges</tissue>
    </source>
</reference>
<evidence type="ECO:0000313" key="2">
    <source>
        <dbReference type="EMBL" id="KAJ1369450.1"/>
    </source>
</evidence>
<dbReference type="AlphaFoldDB" id="A0AAD5R4P4"/>
<evidence type="ECO:0000313" key="3">
    <source>
        <dbReference type="Proteomes" id="UP001196413"/>
    </source>
</evidence>